<evidence type="ECO:0000313" key="3">
    <source>
        <dbReference type="Proteomes" id="UP001458415"/>
    </source>
</evidence>
<keyword evidence="3" id="KW-1185">Reference proteome</keyword>
<gene>
    <name evidence="2" type="ORF">ABT317_14550</name>
</gene>
<comment type="caution">
    <text evidence="2">The sequence shown here is derived from an EMBL/GenBank/DDBJ whole genome shotgun (WGS) entry which is preliminary data.</text>
</comment>
<dbReference type="EMBL" id="JBEPCU010000204">
    <property type="protein sequence ID" value="MER6978193.1"/>
    <property type="molecule type" value="Genomic_DNA"/>
</dbReference>
<reference evidence="2 3" key="1">
    <citation type="submission" date="2024-06" db="EMBL/GenBank/DDBJ databases">
        <title>The Natural Products Discovery Center: Release of the First 8490 Sequenced Strains for Exploring Actinobacteria Biosynthetic Diversity.</title>
        <authorList>
            <person name="Kalkreuter E."/>
            <person name="Kautsar S.A."/>
            <person name="Yang D."/>
            <person name="Bader C.D."/>
            <person name="Teijaro C.N."/>
            <person name="Fluegel L."/>
            <person name="Davis C.M."/>
            <person name="Simpson J.R."/>
            <person name="Lauterbach L."/>
            <person name="Steele A.D."/>
            <person name="Gui C."/>
            <person name="Meng S."/>
            <person name="Li G."/>
            <person name="Viehrig K."/>
            <person name="Ye F."/>
            <person name="Su P."/>
            <person name="Kiefer A.F."/>
            <person name="Nichols A."/>
            <person name="Cepeda A.J."/>
            <person name="Yan W."/>
            <person name="Fan B."/>
            <person name="Jiang Y."/>
            <person name="Adhikari A."/>
            <person name="Zheng C.-J."/>
            <person name="Schuster L."/>
            <person name="Cowan T.M."/>
            <person name="Smanski M.J."/>
            <person name="Chevrette M.G."/>
            <person name="De Carvalho L.P.S."/>
            <person name="Shen B."/>
        </authorList>
    </citation>
    <scope>NUCLEOTIDE SEQUENCE [LARGE SCALE GENOMIC DNA]</scope>
    <source>
        <strain evidence="2 3">NPDC000634</strain>
    </source>
</reference>
<proteinExistence type="predicted"/>
<evidence type="ECO:0000313" key="2">
    <source>
        <dbReference type="EMBL" id="MER6978193.1"/>
    </source>
</evidence>
<sequence>MKRFTSAALVAATVVLGPLLAPGTAQAADPVGTMNVEARPEGIEVMSVGSMPDFVAHIRKKGSETPVQTVKDFTYSDCCESSGAEDYYRSGPLSLADLGLYTVDIEYTGTEGEPILHKDVAQLDYRALALFRNTTVPKAVSLDSLHTTVSADLVARDPRDGKVTPLAGKQVTVAFGGRSKTVSTDAAGHLAAPVDFTGTESSVRISLQHVSTANGTGSTIVDPTVERQQVKIALDEGSRSVTAPYGNYVTIRGGITRTAADGTQKPVATPMRLTIPNTTVSGFTSDAAGRFAKPARVLKSSTWKVGTSYQQPWLNTSTSADISATVTAGTAFTNVGMSIDKYRKVYAGGSLVQRATSAAPGPATVELQYSADGSTNWTTRKTVGTVIGRYFSMPPLENAPVDGYWRLRYAGKPDLAGSTSTRFRLTKTVTTVAGFNANPEPVRQGQYLTLTGTLKQRAASATAWKPYAAQTVRFYFKPAGTGTSYGYMGSTTTAADGSFSRRFTAKTDGTWQAHFYDNGTTHFASRSREDYVDVTS</sequence>
<name>A0ABV1W1W5_9ACTN</name>
<protein>
    <submittedName>
        <fullName evidence="2">Uncharacterized protein</fullName>
    </submittedName>
</protein>
<feature type="chain" id="PRO_5046396328" evidence="1">
    <location>
        <begin position="28"/>
        <end position="536"/>
    </location>
</feature>
<accession>A0ABV1W1W5</accession>
<dbReference type="Proteomes" id="UP001458415">
    <property type="component" value="Unassembled WGS sequence"/>
</dbReference>
<evidence type="ECO:0000256" key="1">
    <source>
        <dbReference type="SAM" id="SignalP"/>
    </source>
</evidence>
<keyword evidence="1" id="KW-0732">Signal</keyword>
<organism evidence="2 3">
    <name type="scientific">Streptomyces carpinensis</name>
    <dbReference type="NCBI Taxonomy" id="66369"/>
    <lineage>
        <taxon>Bacteria</taxon>
        <taxon>Bacillati</taxon>
        <taxon>Actinomycetota</taxon>
        <taxon>Actinomycetes</taxon>
        <taxon>Kitasatosporales</taxon>
        <taxon>Streptomycetaceae</taxon>
        <taxon>Streptomyces</taxon>
    </lineage>
</organism>
<feature type="signal peptide" evidence="1">
    <location>
        <begin position="1"/>
        <end position="27"/>
    </location>
</feature>
<dbReference type="RefSeq" id="WP_086728366.1">
    <property type="nucleotide sequence ID" value="NZ_MUBM01000235.1"/>
</dbReference>